<dbReference type="GeneID" id="78418834"/>
<accession>D4CT22</accession>
<evidence type="ECO:0000256" key="2">
    <source>
        <dbReference type="ARBA" id="ARBA00022618"/>
    </source>
</evidence>
<keyword evidence="3" id="KW-0472">Membrane</keyword>
<dbReference type="GO" id="GO:0032153">
    <property type="term" value="C:cell division site"/>
    <property type="evidence" value="ECO:0007669"/>
    <property type="project" value="TreeGrafter"/>
</dbReference>
<dbReference type="InterPro" id="IPR003494">
    <property type="entry name" value="SHS2_FtsA"/>
</dbReference>
<dbReference type="GO" id="GO:0009898">
    <property type="term" value="C:cytoplasmic side of plasma membrane"/>
    <property type="evidence" value="ECO:0007669"/>
    <property type="project" value="TreeGrafter"/>
</dbReference>
<dbReference type="EMBL" id="ACJY01000036">
    <property type="protein sequence ID" value="EFE87523.1"/>
    <property type="molecule type" value="Genomic_DNA"/>
</dbReference>
<proteinExistence type="predicted"/>
<dbReference type="eggNOG" id="COG0849">
    <property type="taxonomic scope" value="Bacteria"/>
</dbReference>
<dbReference type="InterPro" id="IPR043129">
    <property type="entry name" value="ATPase_NBD"/>
</dbReference>
<keyword evidence="4" id="KW-0131">Cell cycle</keyword>
<evidence type="ECO:0000256" key="1">
    <source>
        <dbReference type="ARBA" id="ARBA00022475"/>
    </source>
</evidence>
<dbReference type="Gene3D" id="3.30.420.40">
    <property type="match status" value="2"/>
</dbReference>
<protein>
    <submittedName>
        <fullName evidence="6">Cell division protein FtsA</fullName>
    </submittedName>
</protein>
<dbReference type="PANTHER" id="PTHR32432">
    <property type="entry name" value="CELL DIVISION PROTEIN FTSA-RELATED"/>
    <property type="match status" value="1"/>
</dbReference>
<evidence type="ECO:0000256" key="4">
    <source>
        <dbReference type="ARBA" id="ARBA00023306"/>
    </source>
</evidence>
<dbReference type="GO" id="GO:0051301">
    <property type="term" value="P:cell division"/>
    <property type="evidence" value="ECO:0007669"/>
    <property type="project" value="UniProtKB-KW"/>
</dbReference>
<dbReference type="OrthoDB" id="9768127at2"/>
<feature type="domain" description="SHS2" evidence="5">
    <location>
        <begin position="8"/>
        <end position="198"/>
    </location>
</feature>
<dbReference type="HOGENOM" id="CLU_037850_3_2_0"/>
<evidence type="ECO:0000259" key="5">
    <source>
        <dbReference type="SMART" id="SM00842"/>
    </source>
</evidence>
<dbReference type="Gene3D" id="3.30.1490.110">
    <property type="match status" value="1"/>
</dbReference>
<dbReference type="AlphaFoldDB" id="D4CT22"/>
<dbReference type="PANTHER" id="PTHR32432:SF4">
    <property type="entry name" value="CELL DIVISION PROTEIN FTSA"/>
    <property type="match status" value="1"/>
</dbReference>
<evidence type="ECO:0000256" key="3">
    <source>
        <dbReference type="ARBA" id="ARBA00023136"/>
    </source>
</evidence>
<gene>
    <name evidence="6" type="primary">ftsA</name>
    <name evidence="6" type="ORF">FUSPEROL_00534</name>
</gene>
<name>D4CT22_9FUSO</name>
<keyword evidence="2 6" id="KW-0132">Cell division</keyword>
<dbReference type="SUPFAM" id="SSF53067">
    <property type="entry name" value="Actin-like ATPase domain"/>
    <property type="match status" value="2"/>
</dbReference>
<dbReference type="NCBIfam" id="TIGR01174">
    <property type="entry name" value="ftsA"/>
    <property type="match status" value="1"/>
</dbReference>
<dbReference type="Proteomes" id="UP000003748">
    <property type="component" value="Unassembled WGS sequence"/>
</dbReference>
<comment type="caution">
    <text evidence="6">The sequence shown here is derived from an EMBL/GenBank/DDBJ whole genome shotgun (WGS) entry which is preliminary data.</text>
</comment>
<dbReference type="SMART" id="SM00842">
    <property type="entry name" value="FtsA"/>
    <property type="match status" value="1"/>
</dbReference>
<dbReference type="InterPro" id="IPR050696">
    <property type="entry name" value="FtsA/MreB"/>
</dbReference>
<sequence length="439" mass="49486">MRDDVIRKVALDIGNDSIKLLIGEMSSDFTKIAVTDYVKVKHNGLRKSDIYDSHSLSEGIRTAIGKVESIESPITRLSLALGGPRVGSSTVNVRVAFDEEKIIDEADMEKLLRRAKRQIFGENEDKFRILYKEVYNKKVDGPNIIKQPIGMEGKELQADVHFVYVSEDYVRQFRDVLYGLGVDIDKIYLDSYASAKGTLDEETRKMGVAHVDIGYGSTSVIILKNGKVLYAKTKSLGELHYISDLSIILKIPRDIAEEILLKLKNKTIGSSETVKCGTRKIPLQQIKDIIAARTNDIVEFITETIDESGFNGLLARGIVLTGGTVEIEGIAEQISNKSGYLVRKMLPIPLKGIRNSFYSDATVVGIFLEDMEREYKQSTENIKEANMQIPKRDVTRDTISNRNNSVKEEVDVFLETIDDSRSREKEGKIGFFRWLRELF</sequence>
<dbReference type="STRING" id="546275.FUSPEROL_00534"/>
<reference evidence="6 7" key="1">
    <citation type="submission" date="2010-02" db="EMBL/GenBank/DDBJ databases">
        <authorList>
            <person name="Weinstock G."/>
            <person name="Sodergren E."/>
            <person name="Clifton S."/>
            <person name="Fulton L."/>
            <person name="Fulton B."/>
            <person name="Courtney L."/>
            <person name="Fronick C."/>
            <person name="Harrison M."/>
            <person name="Strong C."/>
            <person name="Farmer C."/>
            <person name="Delahaunty K."/>
            <person name="Markovic C."/>
            <person name="Hall O."/>
            <person name="Minx P."/>
            <person name="Tomlinson C."/>
            <person name="Mitreva M."/>
            <person name="Nelson J."/>
            <person name="Hou S."/>
            <person name="Wollam A."/>
            <person name="Pepin K.H."/>
            <person name="Johnson M."/>
            <person name="Bhonagiri V."/>
            <person name="Zhang X."/>
            <person name="Suruliraj S."/>
            <person name="Warren W."/>
            <person name="Chinwalla A."/>
            <person name="Mardis E.R."/>
            <person name="Wilson R.K."/>
        </authorList>
    </citation>
    <scope>NUCLEOTIDE SEQUENCE [LARGE SCALE GENOMIC DNA]</scope>
    <source>
        <strain evidence="6 7">ATCC 33693</strain>
    </source>
</reference>
<evidence type="ECO:0000313" key="6">
    <source>
        <dbReference type="EMBL" id="EFE87523.1"/>
    </source>
</evidence>
<organism evidence="6 7">
    <name type="scientific">Fusobacterium periodonticum ATCC 33693</name>
    <dbReference type="NCBI Taxonomy" id="546275"/>
    <lineage>
        <taxon>Bacteria</taxon>
        <taxon>Fusobacteriati</taxon>
        <taxon>Fusobacteriota</taxon>
        <taxon>Fusobacteriia</taxon>
        <taxon>Fusobacteriales</taxon>
        <taxon>Fusobacteriaceae</taxon>
        <taxon>Fusobacterium</taxon>
    </lineage>
</organism>
<dbReference type="RefSeq" id="WP_005971442.1">
    <property type="nucleotide sequence ID" value="NZ_GG665893.1"/>
</dbReference>
<dbReference type="Pfam" id="PF14450">
    <property type="entry name" value="FtsA"/>
    <property type="match status" value="1"/>
</dbReference>
<evidence type="ECO:0000313" key="7">
    <source>
        <dbReference type="Proteomes" id="UP000003748"/>
    </source>
</evidence>
<dbReference type="Pfam" id="PF02491">
    <property type="entry name" value="SHS2_FTSA"/>
    <property type="match status" value="1"/>
</dbReference>
<dbReference type="InterPro" id="IPR020823">
    <property type="entry name" value="Cell_div_FtsA"/>
</dbReference>
<keyword evidence="1" id="KW-1003">Cell membrane</keyword>